<gene>
    <name evidence="2" type="ORF">GCM10010102_26590</name>
</gene>
<dbReference type="Proteomes" id="UP000655589">
    <property type="component" value="Unassembled WGS sequence"/>
</dbReference>
<comment type="caution">
    <text evidence="2">The sequence shown here is derived from an EMBL/GenBank/DDBJ whole genome shotgun (WGS) entry which is preliminary data.</text>
</comment>
<name>A0A8H9GIP1_9MICO</name>
<proteinExistence type="predicted"/>
<dbReference type="AlphaFoldDB" id="A0A8H9GIP1"/>
<protein>
    <submittedName>
        <fullName evidence="2">Hydrolase</fullName>
    </submittedName>
</protein>
<keyword evidence="2" id="KW-0378">Hydrolase</keyword>
<accession>A0A8H9GIP1</accession>
<keyword evidence="3" id="KW-1185">Reference proteome</keyword>
<organism evidence="2 3">
    <name type="scientific">Promicromonospora citrea</name>
    <dbReference type="NCBI Taxonomy" id="43677"/>
    <lineage>
        <taxon>Bacteria</taxon>
        <taxon>Bacillati</taxon>
        <taxon>Actinomycetota</taxon>
        <taxon>Actinomycetes</taxon>
        <taxon>Micrococcales</taxon>
        <taxon>Promicromonosporaceae</taxon>
        <taxon>Promicromonospora</taxon>
    </lineage>
</organism>
<dbReference type="PANTHER" id="PTHR46438">
    <property type="entry name" value="ALPHA/BETA-HYDROLASES SUPERFAMILY PROTEIN"/>
    <property type="match status" value="1"/>
</dbReference>
<evidence type="ECO:0000259" key="1">
    <source>
        <dbReference type="Pfam" id="PF00561"/>
    </source>
</evidence>
<dbReference type="InterPro" id="IPR029058">
    <property type="entry name" value="AB_hydrolase_fold"/>
</dbReference>
<dbReference type="PRINTS" id="PR00111">
    <property type="entry name" value="ABHYDROLASE"/>
</dbReference>
<evidence type="ECO:0000313" key="2">
    <source>
        <dbReference type="EMBL" id="GGM29724.1"/>
    </source>
</evidence>
<dbReference type="GO" id="GO:0016787">
    <property type="term" value="F:hydrolase activity"/>
    <property type="evidence" value="ECO:0007669"/>
    <property type="project" value="UniProtKB-KW"/>
</dbReference>
<feature type="domain" description="AB hydrolase-1" evidence="1">
    <location>
        <begin position="63"/>
        <end position="197"/>
    </location>
</feature>
<dbReference type="EMBL" id="BMPT01000010">
    <property type="protein sequence ID" value="GGM29724.1"/>
    <property type="molecule type" value="Genomic_DNA"/>
</dbReference>
<dbReference type="PANTHER" id="PTHR46438:SF11">
    <property type="entry name" value="LIPASE-RELATED"/>
    <property type="match status" value="1"/>
</dbReference>
<evidence type="ECO:0000313" key="3">
    <source>
        <dbReference type="Proteomes" id="UP000655589"/>
    </source>
</evidence>
<reference evidence="2" key="2">
    <citation type="submission" date="2020-09" db="EMBL/GenBank/DDBJ databases">
        <authorList>
            <person name="Sun Q."/>
            <person name="Ohkuma M."/>
        </authorList>
    </citation>
    <scope>NUCLEOTIDE SEQUENCE</scope>
    <source>
        <strain evidence="2">JCM 3051</strain>
    </source>
</reference>
<reference evidence="2" key="1">
    <citation type="journal article" date="2014" name="Int. J. Syst. Evol. Microbiol.">
        <title>Complete genome sequence of Corynebacterium casei LMG S-19264T (=DSM 44701T), isolated from a smear-ripened cheese.</title>
        <authorList>
            <consortium name="US DOE Joint Genome Institute (JGI-PGF)"/>
            <person name="Walter F."/>
            <person name="Albersmeier A."/>
            <person name="Kalinowski J."/>
            <person name="Ruckert C."/>
        </authorList>
    </citation>
    <scope>NUCLEOTIDE SEQUENCE</scope>
    <source>
        <strain evidence="2">JCM 3051</strain>
    </source>
</reference>
<dbReference type="Pfam" id="PF00561">
    <property type="entry name" value="Abhydrolase_1"/>
    <property type="match status" value="1"/>
</dbReference>
<dbReference type="SUPFAM" id="SSF53474">
    <property type="entry name" value="alpha/beta-Hydrolases"/>
    <property type="match status" value="1"/>
</dbReference>
<dbReference type="InterPro" id="IPR000073">
    <property type="entry name" value="AB_hydrolase_1"/>
</dbReference>
<dbReference type="RefSeq" id="WP_171103173.1">
    <property type="nucleotide sequence ID" value="NZ_BMPT01000010.1"/>
</dbReference>
<dbReference type="Gene3D" id="3.40.50.1820">
    <property type="entry name" value="alpha/beta hydrolase"/>
    <property type="match status" value="1"/>
</dbReference>
<sequence>MLLIALGVVVALVVLAVAGYLWNNATARDRETAAVRDAGFTEQQATVDDLALTYGEGPDNGSPLVLVHGQGSRWEDHALVLPDLAERHHVFAVDVPGHGGSGRLPAERYTNAEVAEILARFVDEVVGEPALLSGHSSGGLLVLQVAAEHPDLVTGLLLEDPPLFSSEMPRLLETTGGGLPTIARDYLAEHPDGAGGTDFQRWFVERSDYFAFFGPAEGPIVDYSLRWIDDHPDEPLRVFYLPPLVSVYFEGLVEYDPAFGAAWVADRWYDGFDAAASLAAVDVPTTLIHTNYFEQARGSAYQDGILMAAMDADDADRALTLLPDAELVQVASGHLVHYERPDVYLDAERALTERSATAPRS</sequence>